<dbReference type="AlphaFoldDB" id="A0A1H2V7T7"/>
<dbReference type="Proteomes" id="UP000243778">
    <property type="component" value="Unassembled WGS sequence"/>
</dbReference>
<name>A0A1H2V7T7_9PSED</name>
<feature type="signal peptide" evidence="1">
    <location>
        <begin position="1"/>
        <end position="20"/>
    </location>
</feature>
<reference evidence="3" key="1">
    <citation type="submission" date="2016-10" db="EMBL/GenBank/DDBJ databases">
        <authorList>
            <person name="Varghese N."/>
            <person name="Submissions S."/>
        </authorList>
    </citation>
    <scope>NUCLEOTIDE SEQUENCE [LARGE SCALE GENOMIC DNA]</scope>
    <source>
        <strain evidence="3">NRRL B-59562</strain>
    </source>
</reference>
<dbReference type="STRING" id="1007099.SAMN05216287_1157"/>
<feature type="chain" id="PRO_5017413590" evidence="1">
    <location>
        <begin position="21"/>
        <end position="156"/>
    </location>
</feature>
<keyword evidence="3" id="KW-1185">Reference proteome</keyword>
<dbReference type="Pfam" id="PF13992">
    <property type="entry name" value="YecR"/>
    <property type="match status" value="1"/>
</dbReference>
<dbReference type="OrthoDB" id="8607336at2"/>
<keyword evidence="1" id="KW-0732">Signal</keyword>
<sequence>MAKALSIIFFMFLASGCAVKKDFYATGGSRADGSIDMAYDFKQFEKPVVSLQQAYGVAKSKCAVWGYSDAEAFGGKTQNCFARNGFGDCIAGQVIVKYQCLGNLDTAAAPVSAPGPGAANGLMSKQQYKDSRLKALLNQNLPYDEYMRQFNAIQAE</sequence>
<dbReference type="InterPro" id="IPR025731">
    <property type="entry name" value="YecR-like"/>
</dbReference>
<gene>
    <name evidence="2" type="ORF">SAMN05216287_1157</name>
</gene>
<dbReference type="PROSITE" id="PS51257">
    <property type="entry name" value="PROKAR_LIPOPROTEIN"/>
    <property type="match status" value="1"/>
</dbReference>
<protein>
    <submittedName>
        <fullName evidence="2">YecR-like lipoprotein</fullName>
    </submittedName>
</protein>
<dbReference type="RefSeq" id="WP_090225433.1">
    <property type="nucleotide sequence ID" value="NZ_FNNU01000002.1"/>
</dbReference>
<keyword evidence="2" id="KW-0449">Lipoprotein</keyword>
<proteinExistence type="predicted"/>
<organism evidence="2 3">
    <name type="scientific">Pseudomonas kuykendallii</name>
    <dbReference type="NCBI Taxonomy" id="1007099"/>
    <lineage>
        <taxon>Bacteria</taxon>
        <taxon>Pseudomonadati</taxon>
        <taxon>Pseudomonadota</taxon>
        <taxon>Gammaproteobacteria</taxon>
        <taxon>Pseudomonadales</taxon>
        <taxon>Pseudomonadaceae</taxon>
        <taxon>Pseudomonas</taxon>
    </lineage>
</organism>
<evidence type="ECO:0000313" key="2">
    <source>
        <dbReference type="EMBL" id="SDW64340.1"/>
    </source>
</evidence>
<evidence type="ECO:0000313" key="3">
    <source>
        <dbReference type="Proteomes" id="UP000243778"/>
    </source>
</evidence>
<accession>A0A1H2V7T7</accession>
<evidence type="ECO:0000256" key="1">
    <source>
        <dbReference type="SAM" id="SignalP"/>
    </source>
</evidence>
<dbReference type="EMBL" id="FNNU01000002">
    <property type="protein sequence ID" value="SDW64340.1"/>
    <property type="molecule type" value="Genomic_DNA"/>
</dbReference>